<dbReference type="InterPro" id="IPR027980">
    <property type="entry name" value="RACo_C"/>
</dbReference>
<dbReference type="Gene3D" id="3.10.20.30">
    <property type="match status" value="1"/>
</dbReference>
<feature type="domain" description="2Fe-2S ferredoxin-type" evidence="1">
    <location>
        <begin position="3"/>
        <end position="96"/>
    </location>
</feature>
<dbReference type="SUPFAM" id="SSF54292">
    <property type="entry name" value="2Fe-2S ferredoxin-like"/>
    <property type="match status" value="1"/>
</dbReference>
<protein>
    <submittedName>
        <fullName evidence="2">Ferredoxin</fullName>
    </submittedName>
</protein>
<dbReference type="InterPro" id="IPR040506">
    <property type="entry name" value="RACo_linker"/>
</dbReference>
<dbReference type="Gene3D" id="3.10.20.880">
    <property type="match status" value="1"/>
</dbReference>
<dbReference type="PROSITE" id="PS51085">
    <property type="entry name" value="2FE2S_FER_2"/>
    <property type="match status" value="1"/>
</dbReference>
<dbReference type="CDD" id="cd00207">
    <property type="entry name" value="fer2"/>
    <property type="match status" value="1"/>
</dbReference>
<evidence type="ECO:0000259" key="1">
    <source>
        <dbReference type="PROSITE" id="PS51085"/>
    </source>
</evidence>
<dbReference type="InterPro" id="IPR052911">
    <property type="entry name" value="Corrinoid_activation_enz"/>
</dbReference>
<evidence type="ECO:0000313" key="2">
    <source>
        <dbReference type="EMBL" id="PNU01521.1"/>
    </source>
</evidence>
<comment type="caution">
    <text evidence="2">The sequence shown here is derived from an EMBL/GenBank/DDBJ whole genome shotgun (WGS) entry which is preliminary data.</text>
</comment>
<dbReference type="RefSeq" id="WP_103079750.1">
    <property type="nucleotide sequence ID" value="NZ_CP021850.1"/>
</dbReference>
<dbReference type="InterPro" id="IPR042259">
    <property type="entry name" value="Raco-like_middle_sf"/>
</dbReference>
<proteinExistence type="predicted"/>
<dbReference type="InterPro" id="IPR012675">
    <property type="entry name" value="Beta-grasp_dom_sf"/>
</dbReference>
<dbReference type="EMBL" id="NIOJ01000001">
    <property type="protein sequence ID" value="PNU01521.1"/>
    <property type="molecule type" value="Genomic_DNA"/>
</dbReference>
<keyword evidence="3" id="KW-1185">Reference proteome</keyword>
<dbReference type="Pfam" id="PF17650">
    <property type="entry name" value="RACo_linker"/>
    <property type="match status" value="1"/>
</dbReference>
<gene>
    <name evidence="2" type="ORF">CDQ84_00490</name>
</gene>
<dbReference type="KEGG" id="cthd:CDO33_16480"/>
<sequence length="610" mass="65551">MDYNVKVHDKSGTRSLKAGAGINLLDFLRMNSVDVDTPCSGKGTCGKCKVRVQGLMEEASEKEMKLLGKNALENGYRLACYNKITSDIEVYVDSDAGEAKIATGAKEREVEHCPIISKRFVKLKAPDIEDQASDIERVTACSGGFDMPEDIALIRTLPHVLRNSDFAVTCGYMDDKLIFVEPGDTTQKLYGIAVDIGTTTVAAYLLDLNTGKKRDVYSLLNPQRKYGADVLSRIDYTVSCPTGLDEMNELIISCVNEAASVFCSRGNLAREDIYAVVLVGNTTMMHFLMKIPANNIAAAPFIPGTTRMHKFRARDMGIEINPFGYAVMFPCVSAYIGADTVAAVLSSGMYENDGISLLIDIGTNGEIVLGGRDWLYSCSTAAGPAFEGANIRNGVGGVKGAIDKLDFAGGFSYTTIGDSKAIGICGSGIVDAIAGMLSVGVIDETGRIVDEDDEIYSQLHESIRERLVDIDGMKAFLIAKAEECASPIDIAITQKDVRELQNAKAAIAAGIKVLVKEAGIKMEDVDRVYLAGGFGSYINIASALKIGLLPAELEGRVESIGNAAGAGAIEGIVSSVMLAKADEIRSRIKYIELSAKPEFVDEYVECMMFE</sequence>
<name>A0A2K2FRV9_9CLOT</name>
<evidence type="ECO:0000313" key="3">
    <source>
        <dbReference type="Proteomes" id="UP000236151"/>
    </source>
</evidence>
<dbReference type="Pfam" id="PF14574">
    <property type="entry name" value="RACo_C_ter"/>
    <property type="match status" value="1"/>
</dbReference>
<dbReference type="Pfam" id="PF17651">
    <property type="entry name" value="Raco_middle"/>
    <property type="match status" value="1"/>
</dbReference>
<dbReference type="PANTHER" id="PTHR42895:SF2">
    <property type="entry name" value="IRON-SULFUR CLUSTER PROTEIN"/>
    <property type="match status" value="1"/>
</dbReference>
<dbReference type="Proteomes" id="UP000236151">
    <property type="component" value="Unassembled WGS sequence"/>
</dbReference>
<dbReference type="InterPro" id="IPR041414">
    <property type="entry name" value="Raco-like_middle"/>
</dbReference>
<dbReference type="InterPro" id="IPR036010">
    <property type="entry name" value="2Fe-2S_ferredoxin-like_sf"/>
</dbReference>
<reference evidence="2 3" key="1">
    <citation type="submission" date="2017-06" db="EMBL/GenBank/DDBJ databases">
        <title>Investigating the central metabolism of Clostridium thermosuccinogenes.</title>
        <authorList>
            <person name="Koendjbiharie J.G."/>
            <person name="van Kranenburg R."/>
        </authorList>
    </citation>
    <scope>NUCLEOTIDE SEQUENCE [LARGE SCALE GENOMIC DNA]</scope>
    <source>
        <strain evidence="2 3">DSM 5806</strain>
    </source>
</reference>
<dbReference type="GO" id="GO:0051536">
    <property type="term" value="F:iron-sulfur cluster binding"/>
    <property type="evidence" value="ECO:0007669"/>
    <property type="project" value="InterPro"/>
</dbReference>
<organism evidence="2 3">
    <name type="scientific">Clostridium thermosuccinogenes</name>
    <dbReference type="NCBI Taxonomy" id="84032"/>
    <lineage>
        <taxon>Bacteria</taxon>
        <taxon>Bacillati</taxon>
        <taxon>Bacillota</taxon>
        <taxon>Clostridia</taxon>
        <taxon>Eubacteriales</taxon>
        <taxon>Clostridiaceae</taxon>
        <taxon>Clostridium</taxon>
    </lineage>
</organism>
<accession>A0A2K2FRV9</accession>
<dbReference type="Pfam" id="PF00111">
    <property type="entry name" value="Fer2"/>
    <property type="match status" value="1"/>
</dbReference>
<dbReference type="AlphaFoldDB" id="A0A2K2FRV9"/>
<dbReference type="Gene3D" id="3.30.420.480">
    <property type="entry name" value="Domain of unknown function (DUF4445)"/>
    <property type="match status" value="1"/>
</dbReference>
<dbReference type="OrthoDB" id="9810588at2"/>
<dbReference type="InterPro" id="IPR001041">
    <property type="entry name" value="2Fe-2S_ferredoxin-type"/>
</dbReference>
<dbReference type="PANTHER" id="PTHR42895">
    <property type="entry name" value="IRON-SULFUR CLUSTER-BINDING PROTEIN-RELATED"/>
    <property type="match status" value="1"/>
</dbReference>